<dbReference type="InterPro" id="IPR036563">
    <property type="entry name" value="MoaE_sf"/>
</dbReference>
<gene>
    <name evidence="1" type="ORF">KDA27_06680</name>
</gene>
<sequence length="129" mass="14531">MEREIVITREPIDAVLGSNRIQADGRDGAWLDFYGIVRDTEPDGTPLHGIDYEAHETMAEHQLHLILDRVGSRHPISRVVLVHRIGLVPAGEASLLVRILSPHRQEALTACAEIIDELKQDVPIWKHPR</sequence>
<comment type="caution">
    <text evidence="1">The sequence shown here is derived from an EMBL/GenBank/DDBJ whole genome shotgun (WGS) entry which is preliminary data.</text>
</comment>
<dbReference type="Gene3D" id="3.90.1170.40">
    <property type="entry name" value="Molybdopterin biosynthesis MoaE subunit"/>
    <property type="match status" value="1"/>
</dbReference>
<reference evidence="1" key="1">
    <citation type="submission" date="2020-04" db="EMBL/GenBank/DDBJ databases">
        <authorList>
            <person name="Zhang T."/>
        </authorList>
    </citation>
    <scope>NUCLEOTIDE SEQUENCE</scope>
    <source>
        <strain evidence="1">HKST-UBA02</strain>
    </source>
</reference>
<dbReference type="InterPro" id="IPR003448">
    <property type="entry name" value="Mopterin_biosynth_MoaE"/>
</dbReference>
<dbReference type="GO" id="GO:0006777">
    <property type="term" value="P:Mo-molybdopterin cofactor biosynthetic process"/>
    <property type="evidence" value="ECO:0007669"/>
    <property type="project" value="InterPro"/>
</dbReference>
<protein>
    <submittedName>
        <fullName evidence="1">Molybdenum cofactor biosynthesis protein MoaE</fullName>
    </submittedName>
</protein>
<dbReference type="PANTHER" id="PTHR23404">
    <property type="entry name" value="MOLYBDOPTERIN SYNTHASE RELATED"/>
    <property type="match status" value="1"/>
</dbReference>
<reference evidence="1" key="2">
    <citation type="journal article" date="2021" name="Microbiome">
        <title>Successional dynamics and alternative stable states in a saline activated sludge microbial community over 9 years.</title>
        <authorList>
            <person name="Wang Y."/>
            <person name="Ye J."/>
            <person name="Ju F."/>
            <person name="Liu L."/>
            <person name="Boyd J.A."/>
            <person name="Deng Y."/>
            <person name="Parks D.H."/>
            <person name="Jiang X."/>
            <person name="Yin X."/>
            <person name="Woodcroft B.J."/>
            <person name="Tyson G.W."/>
            <person name="Hugenholtz P."/>
            <person name="Polz M.F."/>
            <person name="Zhang T."/>
        </authorList>
    </citation>
    <scope>NUCLEOTIDE SEQUENCE</scope>
    <source>
        <strain evidence="1">HKST-UBA02</strain>
    </source>
</reference>
<dbReference type="Proteomes" id="UP000739538">
    <property type="component" value="Unassembled WGS sequence"/>
</dbReference>
<dbReference type="AlphaFoldDB" id="A0A956SEM4"/>
<dbReference type="SUPFAM" id="SSF54690">
    <property type="entry name" value="Molybdopterin synthase subunit MoaE"/>
    <property type="match status" value="1"/>
</dbReference>
<organism evidence="1 2">
    <name type="scientific">Eiseniibacteriota bacterium</name>
    <dbReference type="NCBI Taxonomy" id="2212470"/>
    <lineage>
        <taxon>Bacteria</taxon>
        <taxon>Candidatus Eiseniibacteriota</taxon>
    </lineage>
</organism>
<accession>A0A956SEM4</accession>
<name>A0A956SEM4_UNCEI</name>
<dbReference type="EMBL" id="JAGQHS010000023">
    <property type="protein sequence ID" value="MCA9755468.1"/>
    <property type="molecule type" value="Genomic_DNA"/>
</dbReference>
<dbReference type="CDD" id="cd00756">
    <property type="entry name" value="MoaE"/>
    <property type="match status" value="1"/>
</dbReference>
<evidence type="ECO:0000313" key="1">
    <source>
        <dbReference type="EMBL" id="MCA9755468.1"/>
    </source>
</evidence>
<dbReference type="Pfam" id="PF02391">
    <property type="entry name" value="MoaE"/>
    <property type="match status" value="1"/>
</dbReference>
<proteinExistence type="predicted"/>
<evidence type="ECO:0000313" key="2">
    <source>
        <dbReference type="Proteomes" id="UP000739538"/>
    </source>
</evidence>